<dbReference type="AlphaFoldDB" id="A0A4R6WNH8"/>
<comment type="caution">
    <text evidence="1">The sequence shown here is derived from an EMBL/GenBank/DDBJ whole genome shotgun (WGS) entry which is preliminary data.</text>
</comment>
<protein>
    <submittedName>
        <fullName evidence="1">PAS domain-containing protein</fullName>
    </submittedName>
</protein>
<proteinExistence type="predicted"/>
<dbReference type="Proteomes" id="UP000295783">
    <property type="component" value="Unassembled WGS sequence"/>
</dbReference>
<dbReference type="EMBL" id="SNYW01000010">
    <property type="protein sequence ID" value="TDQ80850.1"/>
    <property type="molecule type" value="Genomic_DNA"/>
</dbReference>
<organism evidence="1 2">
    <name type="scientific">Dongia mobilis</name>
    <dbReference type="NCBI Taxonomy" id="578943"/>
    <lineage>
        <taxon>Bacteria</taxon>
        <taxon>Pseudomonadati</taxon>
        <taxon>Pseudomonadota</taxon>
        <taxon>Alphaproteobacteria</taxon>
        <taxon>Rhodospirillales</taxon>
        <taxon>Dongiaceae</taxon>
        <taxon>Dongia</taxon>
    </lineage>
</organism>
<dbReference type="RefSeq" id="WP_133614192.1">
    <property type="nucleotide sequence ID" value="NZ_SNYW01000010.1"/>
</dbReference>
<dbReference type="Pfam" id="PF07310">
    <property type="entry name" value="PAS_5"/>
    <property type="match status" value="1"/>
</dbReference>
<keyword evidence="2" id="KW-1185">Reference proteome</keyword>
<evidence type="ECO:0000313" key="2">
    <source>
        <dbReference type="Proteomes" id="UP000295783"/>
    </source>
</evidence>
<sequence>MNESHFTDPSLWDGEVLYLPRPTGRSQMIATVHAYWHGRRGGKKFPTRGDIDPLALGPALLPYLSLVTIERDPFRVQYRLVGTEVARFYGAEMRGRWVDQMNDIWPHQDIVDTHETYRRIVESGAPQFGLSLIEWQERPDHIFEFARFPIAEDGTTITHCLGLDDFTMIEPARGCAV</sequence>
<accession>A0A4R6WNH8</accession>
<name>A0A4R6WNH8_9PROT</name>
<reference evidence="1 2" key="1">
    <citation type="submission" date="2019-03" db="EMBL/GenBank/DDBJ databases">
        <title>Genomic Encyclopedia of Type Strains, Phase III (KMG-III): the genomes of soil and plant-associated and newly described type strains.</title>
        <authorList>
            <person name="Whitman W."/>
        </authorList>
    </citation>
    <scope>NUCLEOTIDE SEQUENCE [LARGE SCALE GENOMIC DNA]</scope>
    <source>
        <strain evidence="1 2">CGMCC 1.7660</strain>
    </source>
</reference>
<gene>
    <name evidence="1" type="ORF">A8950_2718</name>
</gene>
<dbReference type="OrthoDB" id="7346361at2"/>
<dbReference type="InterPro" id="IPR009922">
    <property type="entry name" value="DUF1457"/>
</dbReference>
<evidence type="ECO:0000313" key="1">
    <source>
        <dbReference type="EMBL" id="TDQ80850.1"/>
    </source>
</evidence>